<proteinExistence type="predicted"/>
<dbReference type="EMBL" id="JQ245707">
    <property type="protein sequence ID" value="AEZ65584.1"/>
    <property type="molecule type" value="Genomic_DNA"/>
</dbReference>
<name>H6WG37_9CAUD</name>
<reference evidence="1 2" key="1">
    <citation type="journal article" date="2012" name="Proc. Natl. Acad. Sci. U.S.A.">
        <title>A novel lineage of myoviruses infecting cyanobacteria is widespread in the oceans.</title>
        <authorList>
            <person name="Sabehi G."/>
            <person name="Shaulov L."/>
            <person name="Silver D.H."/>
            <person name="Yanai I."/>
            <person name="Harel A."/>
            <person name="Lindell D."/>
        </authorList>
    </citation>
    <scope>NUCLEOTIDE SEQUENCE [LARGE SCALE GENOMIC DNA]</scope>
</reference>
<accession>H6WG37</accession>
<keyword evidence="2" id="KW-1185">Reference proteome</keyword>
<evidence type="ECO:0000313" key="2">
    <source>
        <dbReference type="Proteomes" id="UP000007178"/>
    </source>
</evidence>
<organism evidence="1 2">
    <name type="scientific">Cyanophage S-TIM5</name>
    <dbReference type="NCBI Taxonomy" id="1137745"/>
    <lineage>
        <taxon>Viruses</taxon>
        <taxon>Duplodnaviria</taxon>
        <taxon>Heunggongvirae</taxon>
        <taxon>Uroviricota</taxon>
        <taxon>Caudoviricetes</taxon>
        <taxon>Aurunvirus</taxon>
        <taxon>Aurunvirus STIM5</taxon>
    </lineage>
</organism>
<sequence length="406" mass="46076">MAKISNKELLEIAQNESTTPEQLSKIWITSKSIKVRKAVASNPNADALTLRAAARLYLEEVLDNPAFEMLKLFDDNEWVQKIGEIHENPEKWASGVGYYSRATGQLEPFARAALLSPQLSPYAMVTIMEFLPVSSLTRAFKYPKTRENSRKMVFEYAGDFTMEALFKAYNGGLYNEEELFQCLRRMANIGSLSCRKSTYTRTMKSLLKEYEDKPEEVGPTISIVLLASRASCIDWVKYSFNESHLPVVATTILAAKKVFKKSHGAPPSSTSKTNIRVVSSIVTGLLWEPLDFEERKKSLGSFYKKICQLGLENHEWGDSKKTWGAVILTNELCENLQKESIQVKSFYVRNKCLGNWFHVQKSSAKFAIVEEVNQWLYERGGIENVLYKQIDLKKIISISPDVVIGF</sequence>
<dbReference type="Proteomes" id="UP000007178">
    <property type="component" value="Segment"/>
</dbReference>
<dbReference type="KEGG" id="vg:14013884"/>
<evidence type="ECO:0000313" key="1">
    <source>
        <dbReference type="EMBL" id="AEZ65584.1"/>
    </source>
</evidence>
<dbReference type="GeneID" id="14013884"/>
<protein>
    <submittedName>
        <fullName evidence="1">Uncharacterized protein</fullName>
    </submittedName>
</protein>
<dbReference type="RefSeq" id="YP_007005995.1">
    <property type="nucleotide sequence ID" value="NC_019516.2"/>
</dbReference>